<proteinExistence type="inferred from homology"/>
<dbReference type="GO" id="GO:0016987">
    <property type="term" value="F:sigma factor activity"/>
    <property type="evidence" value="ECO:0007669"/>
    <property type="project" value="UniProtKB-KW"/>
</dbReference>
<keyword evidence="4" id="KW-0804">Transcription</keyword>
<evidence type="ECO:0000256" key="4">
    <source>
        <dbReference type="ARBA" id="ARBA00023163"/>
    </source>
</evidence>
<dbReference type="EMBL" id="SIHJ01000001">
    <property type="protein sequence ID" value="TWT37148.1"/>
    <property type="molecule type" value="Genomic_DNA"/>
</dbReference>
<keyword evidence="2" id="KW-0805">Transcription regulation</keyword>
<reference evidence="6 7" key="1">
    <citation type="submission" date="2019-02" db="EMBL/GenBank/DDBJ databases">
        <title>Deep-cultivation of Planctomycetes and their phenomic and genomic characterization uncovers novel biology.</title>
        <authorList>
            <person name="Wiegand S."/>
            <person name="Jogler M."/>
            <person name="Boedeker C."/>
            <person name="Pinto D."/>
            <person name="Vollmers J."/>
            <person name="Rivas-Marin E."/>
            <person name="Kohn T."/>
            <person name="Peeters S.H."/>
            <person name="Heuer A."/>
            <person name="Rast P."/>
            <person name="Oberbeckmann S."/>
            <person name="Bunk B."/>
            <person name="Jeske O."/>
            <person name="Meyerdierks A."/>
            <person name="Storesund J.E."/>
            <person name="Kallscheuer N."/>
            <person name="Luecker S."/>
            <person name="Lage O.M."/>
            <person name="Pohl T."/>
            <person name="Merkel B.J."/>
            <person name="Hornburger P."/>
            <person name="Mueller R.-W."/>
            <person name="Bruemmer F."/>
            <person name="Labrenz M."/>
            <person name="Spormann A.M."/>
            <person name="Op Den Camp H."/>
            <person name="Overmann J."/>
            <person name="Amann R."/>
            <person name="Jetten M.S.M."/>
            <person name="Mascher T."/>
            <person name="Medema M.H."/>
            <person name="Devos D.P."/>
            <person name="Kaster A.-K."/>
            <person name="Ovreas L."/>
            <person name="Rohde M."/>
            <person name="Galperin M.Y."/>
            <person name="Jogler C."/>
        </authorList>
    </citation>
    <scope>NUCLEOTIDE SEQUENCE [LARGE SCALE GENOMIC DNA]</scope>
    <source>
        <strain evidence="6 7">KOR34</strain>
    </source>
</reference>
<accession>A0A5C5VET5</accession>
<comment type="similarity">
    <text evidence="1">Belongs to the sigma-70 factor family. ECF subfamily.</text>
</comment>
<dbReference type="InterPro" id="IPR036388">
    <property type="entry name" value="WH-like_DNA-bd_sf"/>
</dbReference>
<dbReference type="Gene3D" id="1.10.1740.10">
    <property type="match status" value="1"/>
</dbReference>
<dbReference type="SUPFAM" id="SSF88946">
    <property type="entry name" value="Sigma2 domain of RNA polymerase sigma factors"/>
    <property type="match status" value="1"/>
</dbReference>
<dbReference type="Gene3D" id="1.10.10.10">
    <property type="entry name" value="Winged helix-like DNA-binding domain superfamily/Winged helix DNA-binding domain"/>
    <property type="match status" value="1"/>
</dbReference>
<evidence type="ECO:0000256" key="3">
    <source>
        <dbReference type="ARBA" id="ARBA00023082"/>
    </source>
</evidence>
<dbReference type="NCBIfam" id="TIGR02989">
    <property type="entry name" value="Sig-70_gvs1"/>
    <property type="match status" value="1"/>
</dbReference>
<dbReference type="Pfam" id="PF04542">
    <property type="entry name" value="Sigma70_r2"/>
    <property type="match status" value="1"/>
</dbReference>
<dbReference type="InterPro" id="IPR013324">
    <property type="entry name" value="RNA_pol_sigma_r3/r4-like"/>
</dbReference>
<gene>
    <name evidence="6" type="ORF">KOR34_20950</name>
</gene>
<evidence type="ECO:0000256" key="2">
    <source>
        <dbReference type="ARBA" id="ARBA00023015"/>
    </source>
</evidence>
<evidence type="ECO:0000313" key="6">
    <source>
        <dbReference type="EMBL" id="TWT37148.1"/>
    </source>
</evidence>
<dbReference type="InterPro" id="IPR014331">
    <property type="entry name" value="RNA_pol_sigma70_ECF_RHOBA"/>
</dbReference>
<comment type="caution">
    <text evidence="6">The sequence shown here is derived from an EMBL/GenBank/DDBJ whole genome shotgun (WGS) entry which is preliminary data.</text>
</comment>
<dbReference type="PANTHER" id="PTHR43133">
    <property type="entry name" value="RNA POLYMERASE ECF-TYPE SIGMA FACTO"/>
    <property type="match status" value="1"/>
</dbReference>
<dbReference type="InterPro" id="IPR013325">
    <property type="entry name" value="RNA_pol_sigma_r2"/>
</dbReference>
<dbReference type="InterPro" id="IPR014284">
    <property type="entry name" value="RNA_pol_sigma-70_dom"/>
</dbReference>
<dbReference type="GO" id="GO:0006352">
    <property type="term" value="P:DNA-templated transcription initiation"/>
    <property type="evidence" value="ECO:0007669"/>
    <property type="project" value="InterPro"/>
</dbReference>
<organism evidence="6 7">
    <name type="scientific">Posidoniimonas corsicana</name>
    <dbReference type="NCBI Taxonomy" id="1938618"/>
    <lineage>
        <taxon>Bacteria</taxon>
        <taxon>Pseudomonadati</taxon>
        <taxon>Planctomycetota</taxon>
        <taxon>Planctomycetia</taxon>
        <taxon>Pirellulales</taxon>
        <taxon>Lacipirellulaceae</taxon>
        <taxon>Posidoniimonas</taxon>
    </lineage>
</organism>
<dbReference type="PANTHER" id="PTHR43133:SF51">
    <property type="entry name" value="RNA POLYMERASE SIGMA FACTOR"/>
    <property type="match status" value="1"/>
</dbReference>
<dbReference type="OrthoDB" id="6383365at2"/>
<evidence type="ECO:0000259" key="5">
    <source>
        <dbReference type="Pfam" id="PF04542"/>
    </source>
</evidence>
<keyword evidence="3" id="KW-0731">Sigma factor</keyword>
<keyword evidence="7" id="KW-1185">Reference proteome</keyword>
<dbReference type="NCBIfam" id="TIGR02937">
    <property type="entry name" value="sigma70-ECF"/>
    <property type="match status" value="1"/>
</dbReference>
<dbReference type="InterPro" id="IPR007627">
    <property type="entry name" value="RNA_pol_sigma70_r2"/>
</dbReference>
<feature type="domain" description="RNA polymerase sigma-70 region 2" evidence="5">
    <location>
        <begin position="18"/>
        <end position="80"/>
    </location>
</feature>
<dbReference type="SUPFAM" id="SSF88659">
    <property type="entry name" value="Sigma3 and sigma4 domains of RNA polymerase sigma factors"/>
    <property type="match status" value="1"/>
</dbReference>
<protein>
    <submittedName>
        <fullName evidence="6">RNA polymerase sigma factor</fullName>
    </submittedName>
</protein>
<name>A0A5C5VET5_9BACT</name>
<dbReference type="InterPro" id="IPR039425">
    <property type="entry name" value="RNA_pol_sigma-70-like"/>
</dbReference>
<dbReference type="Proteomes" id="UP000316714">
    <property type="component" value="Unassembled WGS sequence"/>
</dbReference>
<sequence length="174" mass="19693">MAGSGNHDAFVMQMIAVQTRLYAYVLSLVLDRERASEILQQTNLVMLEKAGEFEEGTNFSAWAYRVAFYEVLADRRKRSREKHLFNDELLALVASHSSTIGDSLDDRSVALEDCLSYLPDRHRQLITQRYRPGGSVAALAESLRKTPAAVSTLLYRIRSELLECTQKKLSHARS</sequence>
<evidence type="ECO:0000256" key="1">
    <source>
        <dbReference type="ARBA" id="ARBA00010641"/>
    </source>
</evidence>
<evidence type="ECO:0000313" key="7">
    <source>
        <dbReference type="Proteomes" id="UP000316714"/>
    </source>
</evidence>
<dbReference type="AlphaFoldDB" id="A0A5C5VET5"/>